<protein>
    <submittedName>
        <fullName evidence="1">Uncharacterized protein</fullName>
    </submittedName>
</protein>
<dbReference type="AlphaFoldDB" id="A0A9Q3K496"/>
<organism evidence="1 2">
    <name type="scientific">Austropuccinia psidii MF-1</name>
    <dbReference type="NCBI Taxonomy" id="1389203"/>
    <lineage>
        <taxon>Eukaryota</taxon>
        <taxon>Fungi</taxon>
        <taxon>Dikarya</taxon>
        <taxon>Basidiomycota</taxon>
        <taxon>Pucciniomycotina</taxon>
        <taxon>Pucciniomycetes</taxon>
        <taxon>Pucciniales</taxon>
        <taxon>Sphaerophragmiaceae</taxon>
        <taxon>Austropuccinia</taxon>
    </lineage>
</organism>
<dbReference type="InterPro" id="IPR043128">
    <property type="entry name" value="Rev_trsase/Diguanyl_cyclase"/>
</dbReference>
<dbReference type="InterPro" id="IPR053134">
    <property type="entry name" value="RNA-dir_DNA_polymerase"/>
</dbReference>
<name>A0A9Q3K496_9BASI</name>
<dbReference type="Gene3D" id="3.30.70.270">
    <property type="match status" value="1"/>
</dbReference>
<evidence type="ECO:0000313" key="1">
    <source>
        <dbReference type="EMBL" id="MBW0574109.1"/>
    </source>
</evidence>
<accession>A0A9Q3K496</accession>
<dbReference type="PANTHER" id="PTHR24559:SF444">
    <property type="entry name" value="REVERSE TRANSCRIPTASE DOMAIN-CONTAINING PROTEIN"/>
    <property type="match status" value="1"/>
</dbReference>
<gene>
    <name evidence="1" type="ORF">O181_113824</name>
</gene>
<dbReference type="Proteomes" id="UP000765509">
    <property type="component" value="Unassembled WGS sequence"/>
</dbReference>
<comment type="caution">
    <text evidence="1">The sequence shown here is derived from an EMBL/GenBank/DDBJ whole genome shotgun (WGS) entry which is preliminary data.</text>
</comment>
<dbReference type="SUPFAM" id="SSF56672">
    <property type="entry name" value="DNA/RNA polymerases"/>
    <property type="match status" value="1"/>
</dbReference>
<sequence>MLRRLPYPASLQTRKEVQKHSNELLDMDVIRKIGNNKIVERTTAVPITCYDGRSRLCGDFRGLDNYTKADRHPIPSIPHCLDELAKANYITKMYCMK</sequence>
<evidence type="ECO:0000313" key="2">
    <source>
        <dbReference type="Proteomes" id="UP000765509"/>
    </source>
</evidence>
<keyword evidence="2" id="KW-1185">Reference proteome</keyword>
<reference evidence="1" key="1">
    <citation type="submission" date="2021-03" db="EMBL/GenBank/DDBJ databases">
        <title>Draft genome sequence of rust myrtle Austropuccinia psidii MF-1, a brazilian biotype.</title>
        <authorList>
            <person name="Quecine M.C."/>
            <person name="Pachon D.M.R."/>
            <person name="Bonatelli M.L."/>
            <person name="Correr F.H."/>
            <person name="Franceschini L.M."/>
            <person name="Leite T.F."/>
            <person name="Margarido G.R.A."/>
            <person name="Almeida C.A."/>
            <person name="Ferrarezi J.A."/>
            <person name="Labate C.A."/>
        </authorList>
    </citation>
    <scope>NUCLEOTIDE SEQUENCE</scope>
    <source>
        <strain evidence="1">MF-1</strain>
    </source>
</reference>
<dbReference type="PANTHER" id="PTHR24559">
    <property type="entry name" value="TRANSPOSON TY3-I GAG-POL POLYPROTEIN"/>
    <property type="match status" value="1"/>
</dbReference>
<proteinExistence type="predicted"/>
<dbReference type="InterPro" id="IPR043502">
    <property type="entry name" value="DNA/RNA_pol_sf"/>
</dbReference>
<dbReference type="EMBL" id="AVOT02093497">
    <property type="protein sequence ID" value="MBW0574109.1"/>
    <property type="molecule type" value="Genomic_DNA"/>
</dbReference>
<dbReference type="Gene3D" id="3.10.10.10">
    <property type="entry name" value="HIV Type 1 Reverse Transcriptase, subunit A, domain 1"/>
    <property type="match status" value="1"/>
</dbReference>